<evidence type="ECO:0000256" key="2">
    <source>
        <dbReference type="SAM" id="MobiDB-lite"/>
    </source>
</evidence>
<keyword evidence="1" id="KW-0175">Coiled coil</keyword>
<dbReference type="SUPFAM" id="SSF52096">
    <property type="entry name" value="ClpP/crotonase"/>
    <property type="match status" value="1"/>
</dbReference>
<dbReference type="InterPro" id="IPR029045">
    <property type="entry name" value="ClpP/crotonase-like_dom_sf"/>
</dbReference>
<name>A0A4S9CGS6_AURPU</name>
<protein>
    <recommendedName>
        <fullName evidence="3">CPAF-like PDZ domain-containing protein</fullName>
    </recommendedName>
</protein>
<feature type="domain" description="CPAF-like PDZ" evidence="3">
    <location>
        <begin position="294"/>
        <end position="422"/>
    </location>
</feature>
<organism evidence="4">
    <name type="scientific">Aureobasidium pullulans</name>
    <name type="common">Black yeast</name>
    <name type="synonym">Pullularia pullulans</name>
    <dbReference type="NCBI Taxonomy" id="5580"/>
    <lineage>
        <taxon>Eukaryota</taxon>
        <taxon>Fungi</taxon>
        <taxon>Dikarya</taxon>
        <taxon>Ascomycota</taxon>
        <taxon>Pezizomycotina</taxon>
        <taxon>Dothideomycetes</taxon>
        <taxon>Dothideomycetidae</taxon>
        <taxon>Dothideales</taxon>
        <taxon>Saccotheciaceae</taxon>
        <taxon>Aureobasidium</taxon>
    </lineage>
</organism>
<feature type="region of interest" description="Disordered" evidence="2">
    <location>
        <begin position="455"/>
        <end position="486"/>
    </location>
</feature>
<gene>
    <name evidence="4" type="ORF">D6D13_06702</name>
</gene>
<accession>A0A4S9CGS6</accession>
<comment type="caution">
    <text evidence="4">The sequence shown here is derived from an EMBL/GenBank/DDBJ whole genome shotgun (WGS) entry which is preliminary data.</text>
</comment>
<proteinExistence type="predicted"/>
<dbReference type="Pfam" id="PF23658">
    <property type="entry name" value="PDZ_CPAF_rel"/>
    <property type="match status" value="1"/>
</dbReference>
<dbReference type="InterPro" id="IPR052766">
    <property type="entry name" value="S41A_metabolite_peptidase"/>
</dbReference>
<dbReference type="Gene3D" id="3.90.226.10">
    <property type="entry name" value="2-enoyl-CoA Hydratase, Chain A, domain 1"/>
    <property type="match status" value="1"/>
</dbReference>
<dbReference type="InterPro" id="IPR056186">
    <property type="entry name" value="PDZ_CPAF-rel"/>
</dbReference>
<feature type="compositionally biased region" description="Low complexity" evidence="2">
    <location>
        <begin position="455"/>
        <end position="477"/>
    </location>
</feature>
<feature type="coiled-coil region" evidence="1">
    <location>
        <begin position="13"/>
        <end position="54"/>
    </location>
</feature>
<dbReference type="PANTHER" id="PTHR37049">
    <property type="entry name" value="PEPTIDASE S41 FAMILY PROTEIN"/>
    <property type="match status" value="1"/>
</dbReference>
<evidence type="ECO:0000313" key="4">
    <source>
        <dbReference type="EMBL" id="THX06175.1"/>
    </source>
</evidence>
<evidence type="ECO:0000259" key="3">
    <source>
        <dbReference type="Pfam" id="PF23658"/>
    </source>
</evidence>
<evidence type="ECO:0000256" key="1">
    <source>
        <dbReference type="SAM" id="Coils"/>
    </source>
</evidence>
<dbReference type="AlphaFoldDB" id="A0A4S9CGS6"/>
<dbReference type="PANTHER" id="PTHR37049:SF4">
    <property type="entry name" value="RHODANESE DOMAIN-CONTAINING PROTEIN"/>
    <property type="match status" value="1"/>
</dbReference>
<dbReference type="GO" id="GO:0008236">
    <property type="term" value="F:serine-type peptidase activity"/>
    <property type="evidence" value="ECO:0007669"/>
    <property type="project" value="InterPro"/>
</dbReference>
<dbReference type="EMBL" id="QZAS01000024">
    <property type="protein sequence ID" value="THX06175.1"/>
    <property type="molecule type" value="Genomic_DNA"/>
</dbReference>
<reference evidence="4" key="1">
    <citation type="submission" date="2018-10" db="EMBL/GenBank/DDBJ databases">
        <title>Fifty Aureobasidium pullulans genomes reveal a recombining polyextremotolerant generalist.</title>
        <authorList>
            <person name="Gostincar C."/>
            <person name="Turk M."/>
            <person name="Zajc J."/>
            <person name="Gunde-Cimerman N."/>
        </authorList>
    </citation>
    <scope>NUCLEOTIDE SEQUENCE [LARGE SCALE GENOMIC DNA]</scope>
    <source>
        <strain evidence="4">EXF-10085</strain>
    </source>
</reference>
<sequence>MSCGIRTSATSKIVAIKEQITAKEEQITEHRKNIEALEAVIKTLRDEEKAEEEIRTEKKHKLLAWFEVVTPDQPKPSWYRPYPIGSSHTIHWSAPTGNSTGSGTGVLSTGVVPPSTETWSTTVGTTDSVPATITTTAPATTVTTAPTGISSALASPSSSAPGGPDACAIVSKLVASFTSASPKATPTVPADIAYECLNSIPFNQSAASDLLESMRPYLNWQTTIAYLKNPPKDYADKIQPPYDFWGIFDAIEASVAAGAYASEYDFGWDVYESFQQAHDGHFNFVPDSVGSVFTFGRTVPLASVSEDGKSLPVIYAYADILAASFGNASFTPSSIVEIDGQNATDFLLDWSQYGSLQDRDALWNNLFYIPAQVSLGSSGTGTGTFSGSGRGRYVYPGAATTFTFANGSTVTNQNFARVLANFGNITSGADIYKEYFAVPTDAYAKALSLATSTTSSATSSATNGSSSATSSATTTSTPAPGYPSPVVRQSNNLNSGYFLDQPGFEDVAVLAVPSFVGSGDVEVEFQNVNSELIAAALAANKTKLIIDVSANGGGTILQGYDLFKQLFPSILPYGATRFRAHEAFDILGQEYSAIAANYTRSLNQSDDILDIESSAWNYRTDADINYEPFTSWPEKYGPHEFGNDSFTSIIRWNLSDVLTPLNSGGIYVSGYLNRSNITVQPFAAENIVVVYDGYCASTCTIFSELMRQQAGVKTIALGGRPNYDEIQAVGGVKGTNDFPWSYILSAAEEAFVYANSNHQEELNSTALGDYSQLPLYRSSSGPVVNSRDGIREGDETGTPLQFVYEPSDCRIFYTPAMVVDQSAVWRTVADTVWGQSDACVAGSNAFYGNKTKRDTSMTRVHGVRRDIDIEQAYKGLDVHTEEGIVLGGDSIMLP</sequence>
<dbReference type="GO" id="GO:0006508">
    <property type="term" value="P:proteolysis"/>
    <property type="evidence" value="ECO:0007669"/>
    <property type="project" value="InterPro"/>
</dbReference>